<evidence type="ECO:0000256" key="1">
    <source>
        <dbReference type="ARBA" id="ARBA00023015"/>
    </source>
</evidence>
<dbReference type="PANTHER" id="PTHR38111:SF11">
    <property type="entry name" value="TRANSCRIPTION FACTOR DOMAIN-CONTAINING PROTEIN-RELATED"/>
    <property type="match status" value="1"/>
</dbReference>
<dbReference type="RefSeq" id="XP_046074681.1">
    <property type="nucleotide sequence ID" value="XM_046220161.1"/>
</dbReference>
<evidence type="ECO:0000313" key="6">
    <source>
        <dbReference type="EMBL" id="KAH8700975.1"/>
    </source>
</evidence>
<dbReference type="GO" id="GO:0008270">
    <property type="term" value="F:zinc ion binding"/>
    <property type="evidence" value="ECO:0007669"/>
    <property type="project" value="InterPro"/>
</dbReference>
<keyword evidence="2" id="KW-0238">DNA-binding</keyword>
<evidence type="ECO:0000256" key="4">
    <source>
        <dbReference type="ARBA" id="ARBA00023242"/>
    </source>
</evidence>
<reference evidence="6" key="1">
    <citation type="submission" date="2021-12" db="EMBL/GenBank/DDBJ databases">
        <title>Convergent genome expansion in fungi linked to evolution of root-endophyte symbiosis.</title>
        <authorList>
            <consortium name="DOE Joint Genome Institute"/>
            <person name="Ke Y.-H."/>
            <person name="Bonito G."/>
            <person name="Liao H.-L."/>
            <person name="Looney B."/>
            <person name="Rojas-Flechas A."/>
            <person name="Nash J."/>
            <person name="Hameed K."/>
            <person name="Schadt C."/>
            <person name="Martin F."/>
            <person name="Crous P.W."/>
            <person name="Miettinen O."/>
            <person name="Magnuson J.K."/>
            <person name="Labbe J."/>
            <person name="Jacobson D."/>
            <person name="Doktycz M.J."/>
            <person name="Veneault-Fourrey C."/>
            <person name="Kuo A."/>
            <person name="Mondo S."/>
            <person name="Calhoun S."/>
            <person name="Riley R."/>
            <person name="Ohm R."/>
            <person name="LaButti K."/>
            <person name="Andreopoulos B."/>
            <person name="Pangilinan J."/>
            <person name="Nolan M."/>
            <person name="Tritt A."/>
            <person name="Clum A."/>
            <person name="Lipzen A."/>
            <person name="Daum C."/>
            <person name="Barry K."/>
            <person name="Grigoriev I.V."/>
            <person name="Vilgalys R."/>
        </authorList>
    </citation>
    <scope>NUCLEOTIDE SEQUENCE</scope>
    <source>
        <strain evidence="6">PMI_201</strain>
    </source>
</reference>
<dbReference type="PROSITE" id="PS00463">
    <property type="entry name" value="ZN2_CY6_FUNGAL_1"/>
    <property type="match status" value="1"/>
</dbReference>
<evidence type="ECO:0000259" key="5">
    <source>
        <dbReference type="PROSITE" id="PS50048"/>
    </source>
</evidence>
<keyword evidence="7" id="KW-1185">Reference proteome</keyword>
<dbReference type="SMART" id="SM00066">
    <property type="entry name" value="GAL4"/>
    <property type="match status" value="1"/>
</dbReference>
<feature type="domain" description="Zn(2)-C6 fungal-type" evidence="5">
    <location>
        <begin position="10"/>
        <end position="38"/>
    </location>
</feature>
<dbReference type="AlphaFoldDB" id="A0AAD4KVX8"/>
<accession>A0AAD4KVX8</accession>
<name>A0AAD4KVX8_9EURO</name>
<dbReference type="Proteomes" id="UP001201262">
    <property type="component" value="Unassembled WGS sequence"/>
</dbReference>
<proteinExistence type="predicted"/>
<dbReference type="PROSITE" id="PS50048">
    <property type="entry name" value="ZN2_CY6_FUNGAL_2"/>
    <property type="match status" value="1"/>
</dbReference>
<dbReference type="SUPFAM" id="SSF57701">
    <property type="entry name" value="Zn2/Cys6 DNA-binding domain"/>
    <property type="match status" value="1"/>
</dbReference>
<keyword evidence="1" id="KW-0805">Transcription regulation</keyword>
<keyword evidence="4" id="KW-0539">Nucleus</keyword>
<keyword evidence="3" id="KW-0804">Transcription</keyword>
<dbReference type="GO" id="GO:0003677">
    <property type="term" value="F:DNA binding"/>
    <property type="evidence" value="ECO:0007669"/>
    <property type="project" value="UniProtKB-KW"/>
</dbReference>
<evidence type="ECO:0000256" key="2">
    <source>
        <dbReference type="ARBA" id="ARBA00023125"/>
    </source>
</evidence>
<organism evidence="6 7">
    <name type="scientific">Talaromyces proteolyticus</name>
    <dbReference type="NCBI Taxonomy" id="1131652"/>
    <lineage>
        <taxon>Eukaryota</taxon>
        <taxon>Fungi</taxon>
        <taxon>Dikarya</taxon>
        <taxon>Ascomycota</taxon>
        <taxon>Pezizomycotina</taxon>
        <taxon>Eurotiomycetes</taxon>
        <taxon>Eurotiomycetidae</taxon>
        <taxon>Eurotiales</taxon>
        <taxon>Trichocomaceae</taxon>
        <taxon>Talaromyces</taxon>
        <taxon>Talaromyces sect. Bacilispori</taxon>
    </lineage>
</organism>
<protein>
    <recommendedName>
        <fullName evidence="5">Zn(2)-C6 fungal-type domain-containing protein</fullName>
    </recommendedName>
</protein>
<comment type="caution">
    <text evidence="6">The sequence shown here is derived from an EMBL/GenBank/DDBJ whole genome shotgun (WGS) entry which is preliminary data.</text>
</comment>
<gene>
    <name evidence="6" type="ORF">BGW36DRAFT_425775</name>
</gene>
<dbReference type="InterPro" id="IPR053178">
    <property type="entry name" value="Osmoadaptation_assoc"/>
</dbReference>
<dbReference type="Gene3D" id="4.10.240.10">
    <property type="entry name" value="Zn(2)-C6 fungal-type DNA-binding domain"/>
    <property type="match status" value="1"/>
</dbReference>
<dbReference type="GeneID" id="70250448"/>
<dbReference type="InterPro" id="IPR001138">
    <property type="entry name" value="Zn2Cys6_DnaBD"/>
</dbReference>
<evidence type="ECO:0000313" key="7">
    <source>
        <dbReference type="Proteomes" id="UP001201262"/>
    </source>
</evidence>
<dbReference type="GO" id="GO:0000981">
    <property type="term" value="F:DNA-binding transcription factor activity, RNA polymerase II-specific"/>
    <property type="evidence" value="ECO:0007669"/>
    <property type="project" value="InterPro"/>
</dbReference>
<dbReference type="CDD" id="cd00067">
    <property type="entry name" value="GAL4"/>
    <property type="match status" value="1"/>
</dbReference>
<dbReference type="InterPro" id="IPR036864">
    <property type="entry name" value="Zn2-C6_fun-type_DNA-bd_sf"/>
</dbReference>
<dbReference type="PANTHER" id="PTHR38111">
    <property type="entry name" value="ZN(2)-C6 FUNGAL-TYPE DOMAIN-CONTAINING PROTEIN-RELATED"/>
    <property type="match status" value="1"/>
</dbReference>
<dbReference type="EMBL" id="JAJTJA010000004">
    <property type="protein sequence ID" value="KAH8700975.1"/>
    <property type="molecule type" value="Genomic_DNA"/>
</dbReference>
<sequence length="542" mass="60655">MVGVAGKSQACNTCRERRVKCDLSRPSCLKCISSKRTCAGYGRDLIFVNRTPSRPASTATSVLSELKAQQQLKNNLATSKTEAELHRLFFNSSQNCQEFRKYAVELLKATYLPKQSASNSPKGETSDGSYSWAYSLTDLVEPSKSLDTSIFAFCLAQLHITATGNVSLYQCLDQYNIALQQLYSDLGVPGRQLREETLAAILVLSTCELFISKGNNGWSIHAHGLTEILRLRDPGMTITPAWRHLLSRLRIICVLEALTNRQAQFLKIDTWGQIITDPRSSDALNEVYQMIIDVPFILEKAVALPSIDDSSILLKESIALMQSIFAILQAIRSWNDDFWNVSPTPRFWLVPSRVTNPADVDSSNKIFPFCFEFSSINVAVAIVMSWSVVTQLYSNIIQIYDLVQARLGRSVELDDTLAHADPFSVDIPTMLGPPGGKTEGSTTDKGRSIQEIQEEGTRMVRYVCQSLEYHHRIEMGTYGGHATTYACWSARQYFRLHSGHERERLWLQNIHKTKGPGTQWGLSMMTFVDIADPLGSSPTKQL</sequence>
<dbReference type="Pfam" id="PF00172">
    <property type="entry name" value="Zn_clus"/>
    <property type="match status" value="1"/>
</dbReference>
<evidence type="ECO:0000256" key="3">
    <source>
        <dbReference type="ARBA" id="ARBA00023163"/>
    </source>
</evidence>